<sequence>MGGAAVPVHPLYRAALGPDGGAAVLQVEVLDVHCQDLTRSGRRFIEHPPQRPLTQWDVTARQKPVDRGLGDRAGLVGALLAALSVGRNRRRGPVLLGAVPGQPGNDSGAVAVPGRRRACPHSSLSACPAAFGCGGVDVLIQRPQAGAGALDAVGDLFEHLHRAAEPVQLGEDQDVADAQRVEGLVECGAAGQGAADRVDVGAVASGGLQSVALGVGVWVAGRDTSIAKIHDSTPLTDKIINGCPAATQACRMGWASVRSRRRWQHGQRVLVRT</sequence>
<organism evidence="1 2">
    <name type="scientific">Nonomuraea fuscirosea</name>
    <dbReference type="NCBI Taxonomy" id="1291556"/>
    <lineage>
        <taxon>Bacteria</taxon>
        <taxon>Bacillati</taxon>
        <taxon>Actinomycetota</taxon>
        <taxon>Actinomycetes</taxon>
        <taxon>Streptosporangiales</taxon>
        <taxon>Streptosporangiaceae</taxon>
        <taxon>Nonomuraea</taxon>
    </lineage>
</organism>
<gene>
    <name evidence="1" type="ORF">B0I32_117238</name>
</gene>
<evidence type="ECO:0000313" key="1">
    <source>
        <dbReference type="EMBL" id="PRX60471.1"/>
    </source>
</evidence>
<accession>A0A2T0MQQ0</accession>
<dbReference type="EMBL" id="PVNG01000017">
    <property type="protein sequence ID" value="PRX60471.1"/>
    <property type="molecule type" value="Genomic_DNA"/>
</dbReference>
<reference evidence="1 2" key="1">
    <citation type="submission" date="2018-03" db="EMBL/GenBank/DDBJ databases">
        <title>Genomic Encyclopedia of Type Strains, Phase III (KMG-III): the genomes of soil and plant-associated and newly described type strains.</title>
        <authorList>
            <person name="Whitman W."/>
        </authorList>
    </citation>
    <scope>NUCLEOTIDE SEQUENCE [LARGE SCALE GENOMIC DNA]</scope>
    <source>
        <strain evidence="1 2">CGMCC 4.7104</strain>
    </source>
</reference>
<protein>
    <submittedName>
        <fullName evidence="1">Uncharacterized protein</fullName>
    </submittedName>
</protein>
<evidence type="ECO:0000313" key="2">
    <source>
        <dbReference type="Proteomes" id="UP000238312"/>
    </source>
</evidence>
<keyword evidence="2" id="KW-1185">Reference proteome</keyword>
<comment type="caution">
    <text evidence="1">The sequence shown here is derived from an EMBL/GenBank/DDBJ whole genome shotgun (WGS) entry which is preliminary data.</text>
</comment>
<dbReference type="AlphaFoldDB" id="A0A2T0MQQ0"/>
<proteinExistence type="predicted"/>
<dbReference type="Proteomes" id="UP000238312">
    <property type="component" value="Unassembled WGS sequence"/>
</dbReference>
<name>A0A2T0MQQ0_9ACTN</name>